<dbReference type="CTD" id="9811146"/>
<dbReference type="GeneID" id="9811146"/>
<dbReference type="HOGENOM" id="CLU_131702_0_0_1"/>
<dbReference type="STRING" id="31234.E3LX11"/>
<dbReference type="FunCoup" id="E3LX11">
    <property type="interactions" value="2"/>
</dbReference>
<gene>
    <name evidence="10" type="ORF">CRE_02977</name>
</gene>
<sequence length="154" mass="16940">MGQPETTPVYPVTSVAQMDSAPPPYTVVGMGAAPVQVEMQPVYMQPAYVTSQPQVVHAHVVQPAPTTTTTVIVTPHCKVVEYDKPYLEYCPRCQTSVTTRTVHSIGMCWWIILCIGVFVFCWPILFCLCCAGSKDVKHYCPNCATLLAVKKRGC</sequence>
<dbReference type="InterPro" id="IPR037519">
    <property type="entry name" value="LITAF_fam"/>
</dbReference>
<proteinExistence type="inferred from homology"/>
<evidence type="ECO:0000256" key="1">
    <source>
        <dbReference type="ARBA" id="ARBA00004414"/>
    </source>
</evidence>
<dbReference type="GO" id="GO:0008270">
    <property type="term" value="F:zinc ion binding"/>
    <property type="evidence" value="ECO:0007669"/>
    <property type="project" value="TreeGrafter"/>
</dbReference>
<organism evidence="11">
    <name type="scientific">Caenorhabditis remanei</name>
    <name type="common">Caenorhabditis vulgaris</name>
    <dbReference type="NCBI Taxonomy" id="31234"/>
    <lineage>
        <taxon>Eukaryota</taxon>
        <taxon>Metazoa</taxon>
        <taxon>Ecdysozoa</taxon>
        <taxon>Nematoda</taxon>
        <taxon>Chromadorea</taxon>
        <taxon>Rhabditida</taxon>
        <taxon>Rhabditina</taxon>
        <taxon>Rhabditomorpha</taxon>
        <taxon>Rhabditoidea</taxon>
        <taxon>Rhabditidae</taxon>
        <taxon>Peloderinae</taxon>
        <taxon>Caenorhabditis</taxon>
    </lineage>
</organism>
<accession>E3LX11</accession>
<dbReference type="EMBL" id="DS268417">
    <property type="protein sequence ID" value="EFO83513.1"/>
    <property type="molecule type" value="Genomic_DNA"/>
</dbReference>
<dbReference type="InParanoid" id="E3LX11"/>
<dbReference type="PANTHER" id="PTHR23292:SF4">
    <property type="entry name" value="LITAF DOMAIN-CONTAINING PROTEIN"/>
    <property type="match status" value="1"/>
</dbReference>
<evidence type="ECO:0000256" key="2">
    <source>
        <dbReference type="ARBA" id="ARBA00004481"/>
    </source>
</evidence>
<comment type="subcellular location">
    <subcellularLocation>
        <location evidence="2">Endosome membrane</location>
        <topology evidence="2">Peripheral membrane protein</topology>
    </subcellularLocation>
    <subcellularLocation>
        <location evidence="1">Late endosome membrane</location>
    </subcellularLocation>
    <subcellularLocation>
        <location evidence="3">Lysosome membrane</location>
        <topology evidence="3">Peripheral membrane protein</topology>
        <orientation evidence="3">Cytoplasmic side</orientation>
    </subcellularLocation>
</comment>
<dbReference type="InterPro" id="IPR006629">
    <property type="entry name" value="LITAF"/>
</dbReference>
<dbReference type="AlphaFoldDB" id="E3LX11"/>
<reference evidence="10" key="1">
    <citation type="submission" date="2007-07" db="EMBL/GenBank/DDBJ databases">
        <title>PCAP assembly of the Caenorhabditis remanei genome.</title>
        <authorList>
            <consortium name="The Caenorhabditis remanei Sequencing Consortium"/>
            <person name="Wilson R.K."/>
        </authorList>
    </citation>
    <scope>NUCLEOTIDE SEQUENCE [LARGE SCALE GENOMIC DNA]</scope>
    <source>
        <strain evidence="10">PB4641</strain>
    </source>
</reference>
<evidence type="ECO:0000256" key="6">
    <source>
        <dbReference type="ARBA" id="ARBA00022833"/>
    </source>
</evidence>
<feature type="domain" description="LITAF" evidence="9">
    <location>
        <begin position="68"/>
        <end position="152"/>
    </location>
</feature>
<dbReference type="PROSITE" id="PS51837">
    <property type="entry name" value="LITAF"/>
    <property type="match status" value="1"/>
</dbReference>
<evidence type="ECO:0000256" key="8">
    <source>
        <dbReference type="SAM" id="Phobius"/>
    </source>
</evidence>
<keyword evidence="7 8" id="KW-0472">Membrane</keyword>
<name>E3LX11_CAERE</name>
<dbReference type="RefSeq" id="XP_003111652.2">
    <property type="nucleotide sequence ID" value="XM_003111604.2"/>
</dbReference>
<dbReference type="Proteomes" id="UP000008281">
    <property type="component" value="Unassembled WGS sequence"/>
</dbReference>
<evidence type="ECO:0000313" key="11">
    <source>
        <dbReference type="Proteomes" id="UP000008281"/>
    </source>
</evidence>
<evidence type="ECO:0000256" key="3">
    <source>
        <dbReference type="ARBA" id="ARBA00004630"/>
    </source>
</evidence>
<evidence type="ECO:0000256" key="7">
    <source>
        <dbReference type="ARBA" id="ARBA00023136"/>
    </source>
</evidence>
<dbReference type="OrthoDB" id="4713066at2759"/>
<dbReference type="GO" id="GO:0031902">
    <property type="term" value="C:late endosome membrane"/>
    <property type="evidence" value="ECO:0007669"/>
    <property type="project" value="UniProtKB-SubCell"/>
</dbReference>
<dbReference type="SMART" id="SM00714">
    <property type="entry name" value="LITAF"/>
    <property type="match status" value="1"/>
</dbReference>
<keyword evidence="6" id="KW-0862">Zinc</keyword>
<keyword evidence="8" id="KW-1133">Transmembrane helix</keyword>
<dbReference type="KEGG" id="crq:GCK72_011041"/>
<dbReference type="GO" id="GO:0005765">
    <property type="term" value="C:lysosomal membrane"/>
    <property type="evidence" value="ECO:0007669"/>
    <property type="project" value="UniProtKB-SubCell"/>
</dbReference>
<evidence type="ECO:0000256" key="5">
    <source>
        <dbReference type="ARBA" id="ARBA00022723"/>
    </source>
</evidence>
<dbReference type="eggNOG" id="ENOG502R6FX">
    <property type="taxonomic scope" value="Eukaryota"/>
</dbReference>
<evidence type="ECO:0000259" key="9">
    <source>
        <dbReference type="PROSITE" id="PS51837"/>
    </source>
</evidence>
<keyword evidence="8" id="KW-0812">Transmembrane</keyword>
<dbReference type="Pfam" id="PF10601">
    <property type="entry name" value="zf-LITAF-like"/>
    <property type="match status" value="1"/>
</dbReference>
<evidence type="ECO:0000256" key="4">
    <source>
        <dbReference type="ARBA" id="ARBA00005975"/>
    </source>
</evidence>
<dbReference type="PANTHER" id="PTHR23292">
    <property type="entry name" value="LIPOPOLYSACCHARIDE-INDUCED TUMOR NECROSIS FACTOR-ALPHA FACTOR"/>
    <property type="match status" value="1"/>
</dbReference>
<dbReference type="OMA" id="CCAGSKD"/>
<protein>
    <recommendedName>
        <fullName evidence="9">LITAF domain-containing protein</fullName>
    </recommendedName>
</protein>
<evidence type="ECO:0000313" key="10">
    <source>
        <dbReference type="EMBL" id="EFO83513.1"/>
    </source>
</evidence>
<feature type="transmembrane region" description="Helical" evidence="8">
    <location>
        <begin position="109"/>
        <end position="131"/>
    </location>
</feature>
<comment type="similarity">
    <text evidence="4">Belongs to the CDIP1/LITAF family.</text>
</comment>
<keyword evidence="5" id="KW-0479">Metal-binding</keyword>
<keyword evidence="11" id="KW-1185">Reference proteome</keyword>